<protein>
    <submittedName>
        <fullName evidence="2">Trypsin-like peptidase domain-containing protein</fullName>
    </submittedName>
</protein>
<keyword evidence="3" id="KW-1185">Reference proteome</keyword>
<keyword evidence="1" id="KW-0732">Signal</keyword>
<dbReference type="PRINTS" id="PR00834">
    <property type="entry name" value="PROTEASES2C"/>
</dbReference>
<proteinExistence type="predicted"/>
<evidence type="ECO:0000256" key="1">
    <source>
        <dbReference type="SAM" id="SignalP"/>
    </source>
</evidence>
<evidence type="ECO:0000313" key="2">
    <source>
        <dbReference type="EMBL" id="QOV90786.1"/>
    </source>
</evidence>
<dbReference type="KEGG" id="hbs:IPV69_05355"/>
<dbReference type="PANTHER" id="PTHR43019">
    <property type="entry name" value="SERINE ENDOPROTEASE DEGS"/>
    <property type="match status" value="1"/>
</dbReference>
<dbReference type="InterPro" id="IPR001940">
    <property type="entry name" value="Peptidase_S1C"/>
</dbReference>
<dbReference type="PANTHER" id="PTHR43019:SF23">
    <property type="entry name" value="PROTEASE DO-LIKE 5, CHLOROPLASTIC"/>
    <property type="match status" value="1"/>
</dbReference>
<dbReference type="SUPFAM" id="SSF50494">
    <property type="entry name" value="Trypsin-like serine proteases"/>
    <property type="match status" value="1"/>
</dbReference>
<dbReference type="InterPro" id="IPR043504">
    <property type="entry name" value="Peptidase_S1_PA_chymotrypsin"/>
</dbReference>
<name>A0A7M2WZ76_9BACT</name>
<dbReference type="InterPro" id="IPR009003">
    <property type="entry name" value="Peptidase_S1_PA"/>
</dbReference>
<dbReference type="Proteomes" id="UP000593765">
    <property type="component" value="Chromosome"/>
</dbReference>
<accession>A0A7M2WZ76</accession>
<organism evidence="2 3">
    <name type="scientific">Humisphaera borealis</name>
    <dbReference type="NCBI Taxonomy" id="2807512"/>
    <lineage>
        <taxon>Bacteria</taxon>
        <taxon>Pseudomonadati</taxon>
        <taxon>Planctomycetota</taxon>
        <taxon>Phycisphaerae</taxon>
        <taxon>Tepidisphaerales</taxon>
        <taxon>Tepidisphaeraceae</taxon>
        <taxon>Humisphaera</taxon>
    </lineage>
</organism>
<sequence>MLRLPRLPTLLLSALALTHLATAVFADGPALPQWADNQVRARLTVEGDKLKADSKTTEAKDLAAQLTRRDADVRLAKPSTGVLPGDKLYDAAARSTVVFSSLYKCNKCEHTHANAASGVIISADGIVATNYHVMANKEAFAFVAMTYDGKVYPVVEVLAADAVRDVALVKLGGARDLPAAPVRAGSTPLTDVVVMSHPDGRFFSITKGVVSRYFRRGKDGNGPVFMQITADYAKGSSGGPVLNTAGEVVGLVSSTNSVYYNQGKDGELQNLQMVFKDCVPADAILGLVKNAPAAK</sequence>
<dbReference type="RefSeq" id="WP_206293889.1">
    <property type="nucleotide sequence ID" value="NZ_CP063458.1"/>
</dbReference>
<dbReference type="Gene3D" id="2.40.10.10">
    <property type="entry name" value="Trypsin-like serine proteases"/>
    <property type="match status" value="2"/>
</dbReference>
<evidence type="ECO:0000313" key="3">
    <source>
        <dbReference type="Proteomes" id="UP000593765"/>
    </source>
</evidence>
<feature type="signal peptide" evidence="1">
    <location>
        <begin position="1"/>
        <end position="26"/>
    </location>
</feature>
<dbReference type="EMBL" id="CP063458">
    <property type="protein sequence ID" value="QOV90786.1"/>
    <property type="molecule type" value="Genomic_DNA"/>
</dbReference>
<dbReference type="Pfam" id="PF13365">
    <property type="entry name" value="Trypsin_2"/>
    <property type="match status" value="1"/>
</dbReference>
<dbReference type="AlphaFoldDB" id="A0A7M2WZ76"/>
<dbReference type="GO" id="GO:0006508">
    <property type="term" value="P:proteolysis"/>
    <property type="evidence" value="ECO:0007669"/>
    <property type="project" value="InterPro"/>
</dbReference>
<reference evidence="2 3" key="1">
    <citation type="submission" date="2020-10" db="EMBL/GenBank/DDBJ databases">
        <title>Wide distribution of Phycisphaera-like planctomycetes from WD2101 soil group in peatlands and genome analysis of the first cultivated representative.</title>
        <authorList>
            <person name="Dedysh S.N."/>
            <person name="Beletsky A.V."/>
            <person name="Ivanova A."/>
            <person name="Kulichevskaya I.S."/>
            <person name="Suzina N.E."/>
            <person name="Philippov D.A."/>
            <person name="Rakitin A.L."/>
            <person name="Mardanov A.V."/>
            <person name="Ravin N.V."/>
        </authorList>
    </citation>
    <scope>NUCLEOTIDE SEQUENCE [LARGE SCALE GENOMIC DNA]</scope>
    <source>
        <strain evidence="2 3">M1803</strain>
    </source>
</reference>
<dbReference type="GO" id="GO:0004252">
    <property type="term" value="F:serine-type endopeptidase activity"/>
    <property type="evidence" value="ECO:0007669"/>
    <property type="project" value="InterPro"/>
</dbReference>
<gene>
    <name evidence="2" type="ORF">IPV69_05355</name>
</gene>
<feature type="chain" id="PRO_5034717143" evidence="1">
    <location>
        <begin position="27"/>
        <end position="295"/>
    </location>
</feature>